<evidence type="ECO:0000256" key="10">
    <source>
        <dbReference type="RuleBase" id="RU362068"/>
    </source>
</evidence>
<dbReference type="Pfam" id="PF02558">
    <property type="entry name" value="ApbA"/>
    <property type="match status" value="1"/>
</dbReference>
<feature type="domain" description="Ketopantoate reductase C-terminal" evidence="12">
    <location>
        <begin position="181"/>
        <end position="302"/>
    </location>
</feature>
<keyword evidence="14" id="KW-1185">Reference proteome</keyword>
<dbReference type="Proteomes" id="UP000190911">
    <property type="component" value="Chromosome I"/>
</dbReference>
<dbReference type="EMBL" id="LT670847">
    <property type="protein sequence ID" value="SHL96566.1"/>
    <property type="molecule type" value="Genomic_DNA"/>
</dbReference>
<sequence length="311" mass="32426">MIGFTGGHLIVGPGALGRMLAHALAPTQGVTLISQRALPAQQTLTTPEGETVTRRLPVIRLAALAPIGSPALIHLTTKAYAAEAVAVDLAEKVAPGTALVLWQNGFGVQPSLTRRWPGPVLCASTTEGAYVVDDAAIVHAGHGESVIGDLHGRHLALAHSLAATLTRAGLKAAAVDDIGVRLWQKLAVNAAINPLVALYEVPNGALREARFDAELTAVIEEIAAILAAEGIAPPSGSGAAGWRRLVDKVIEATADNRASMLQDVDARRPTERGAILAPLIERAEHNRLPCPTLAALDARLAEKEAAFRLEG</sequence>
<comment type="catalytic activity">
    <reaction evidence="9 10">
        <text>(R)-pantoate + NADP(+) = 2-dehydropantoate + NADPH + H(+)</text>
        <dbReference type="Rhea" id="RHEA:16233"/>
        <dbReference type="ChEBI" id="CHEBI:11561"/>
        <dbReference type="ChEBI" id="CHEBI:15378"/>
        <dbReference type="ChEBI" id="CHEBI:15980"/>
        <dbReference type="ChEBI" id="CHEBI:57783"/>
        <dbReference type="ChEBI" id="CHEBI:58349"/>
        <dbReference type="EC" id="1.1.1.169"/>
    </reaction>
</comment>
<keyword evidence="6 10" id="KW-0521">NADP</keyword>
<dbReference type="NCBIfam" id="TIGR00745">
    <property type="entry name" value="apbA_panE"/>
    <property type="match status" value="1"/>
</dbReference>
<proteinExistence type="inferred from homology"/>
<dbReference type="GO" id="GO:0050661">
    <property type="term" value="F:NADP binding"/>
    <property type="evidence" value="ECO:0007669"/>
    <property type="project" value="TreeGrafter"/>
</dbReference>
<dbReference type="RefSeq" id="WP_269457142.1">
    <property type="nucleotide sequence ID" value="NZ_LT670847.1"/>
</dbReference>
<reference evidence="13 14" key="1">
    <citation type="submission" date="2016-11" db="EMBL/GenBank/DDBJ databases">
        <authorList>
            <person name="Jaros S."/>
            <person name="Januszkiewicz K."/>
            <person name="Wedrychowicz H."/>
        </authorList>
    </citation>
    <scope>NUCLEOTIDE SEQUENCE [LARGE SCALE GENOMIC DNA]</scope>
    <source>
        <strain evidence="13 14">ACAM 12</strain>
    </source>
</reference>
<dbReference type="InterPro" id="IPR013328">
    <property type="entry name" value="6PGD_dom2"/>
</dbReference>
<dbReference type="AlphaFoldDB" id="A0A1M7EY12"/>
<dbReference type="PANTHER" id="PTHR43765:SF2">
    <property type="entry name" value="2-DEHYDROPANTOATE 2-REDUCTASE"/>
    <property type="match status" value="1"/>
</dbReference>
<keyword evidence="5 10" id="KW-0566">Pantothenate biosynthesis</keyword>
<comment type="pathway">
    <text evidence="1 10">Cofactor biosynthesis; (R)-pantothenate biosynthesis; (R)-pantoate from 3-methyl-2-oxobutanoate: step 2/2.</text>
</comment>
<evidence type="ECO:0000256" key="8">
    <source>
        <dbReference type="ARBA" id="ARBA00032024"/>
    </source>
</evidence>
<dbReference type="InterPro" id="IPR050838">
    <property type="entry name" value="Ketopantoate_reductase"/>
</dbReference>
<evidence type="ECO:0000256" key="4">
    <source>
        <dbReference type="ARBA" id="ARBA00019465"/>
    </source>
</evidence>
<dbReference type="FunCoup" id="A0A1M7EY12">
    <property type="interactions" value="368"/>
</dbReference>
<dbReference type="InterPro" id="IPR036291">
    <property type="entry name" value="NAD(P)-bd_dom_sf"/>
</dbReference>
<name>A0A1M7EY12_9GAMM</name>
<dbReference type="Gene3D" id="1.10.1040.10">
    <property type="entry name" value="N-(1-d-carboxylethyl)-l-norvaline Dehydrogenase, domain 2"/>
    <property type="match status" value="1"/>
</dbReference>
<gene>
    <name evidence="13" type="ORF">SAMN05878437_0521</name>
</gene>
<evidence type="ECO:0000256" key="2">
    <source>
        <dbReference type="ARBA" id="ARBA00007870"/>
    </source>
</evidence>
<evidence type="ECO:0000256" key="5">
    <source>
        <dbReference type="ARBA" id="ARBA00022655"/>
    </source>
</evidence>
<evidence type="ECO:0000256" key="7">
    <source>
        <dbReference type="ARBA" id="ARBA00023002"/>
    </source>
</evidence>
<keyword evidence="7 10" id="KW-0560">Oxidoreductase</keyword>
<dbReference type="InterPro" id="IPR003710">
    <property type="entry name" value="ApbA"/>
</dbReference>
<evidence type="ECO:0000259" key="11">
    <source>
        <dbReference type="Pfam" id="PF02558"/>
    </source>
</evidence>
<evidence type="ECO:0000259" key="12">
    <source>
        <dbReference type="Pfam" id="PF08546"/>
    </source>
</evidence>
<evidence type="ECO:0000256" key="3">
    <source>
        <dbReference type="ARBA" id="ARBA00013014"/>
    </source>
</evidence>
<accession>A0A1M7EY12</accession>
<comment type="function">
    <text evidence="10">Catalyzes the NADPH-dependent reduction of ketopantoate into pantoic acid.</text>
</comment>
<comment type="similarity">
    <text evidence="2 10">Belongs to the ketopantoate reductase family.</text>
</comment>
<evidence type="ECO:0000256" key="1">
    <source>
        <dbReference type="ARBA" id="ARBA00004994"/>
    </source>
</evidence>
<dbReference type="Gene3D" id="3.40.50.720">
    <property type="entry name" value="NAD(P)-binding Rossmann-like Domain"/>
    <property type="match status" value="1"/>
</dbReference>
<evidence type="ECO:0000313" key="13">
    <source>
        <dbReference type="EMBL" id="SHL96566.1"/>
    </source>
</evidence>
<evidence type="ECO:0000313" key="14">
    <source>
        <dbReference type="Proteomes" id="UP000190911"/>
    </source>
</evidence>
<feature type="domain" description="Ketopantoate reductase N-terminal" evidence="11">
    <location>
        <begin position="9"/>
        <end position="150"/>
    </location>
</feature>
<dbReference type="PANTHER" id="PTHR43765">
    <property type="entry name" value="2-DEHYDROPANTOATE 2-REDUCTASE-RELATED"/>
    <property type="match status" value="1"/>
</dbReference>
<dbReference type="STRING" id="29571.SAMN05878437_0521"/>
<dbReference type="Pfam" id="PF08546">
    <property type="entry name" value="ApbA_C"/>
    <property type="match status" value="1"/>
</dbReference>
<dbReference type="InterPro" id="IPR008927">
    <property type="entry name" value="6-PGluconate_DH-like_C_sf"/>
</dbReference>
<organism evidence="13 14">
    <name type="scientific">Vreelandella subglaciescola</name>
    <dbReference type="NCBI Taxonomy" id="29571"/>
    <lineage>
        <taxon>Bacteria</taxon>
        <taxon>Pseudomonadati</taxon>
        <taxon>Pseudomonadota</taxon>
        <taxon>Gammaproteobacteria</taxon>
        <taxon>Oceanospirillales</taxon>
        <taxon>Halomonadaceae</taxon>
        <taxon>Vreelandella</taxon>
    </lineage>
</organism>
<dbReference type="GO" id="GO:0015940">
    <property type="term" value="P:pantothenate biosynthetic process"/>
    <property type="evidence" value="ECO:0007669"/>
    <property type="project" value="UniProtKB-UniPathway"/>
</dbReference>
<dbReference type="InterPro" id="IPR013332">
    <property type="entry name" value="KPR_N"/>
</dbReference>
<dbReference type="SUPFAM" id="SSF48179">
    <property type="entry name" value="6-phosphogluconate dehydrogenase C-terminal domain-like"/>
    <property type="match status" value="1"/>
</dbReference>
<dbReference type="GO" id="GO:0008677">
    <property type="term" value="F:2-dehydropantoate 2-reductase activity"/>
    <property type="evidence" value="ECO:0007669"/>
    <property type="project" value="UniProtKB-EC"/>
</dbReference>
<dbReference type="EC" id="1.1.1.169" evidence="3 10"/>
<evidence type="ECO:0000256" key="9">
    <source>
        <dbReference type="ARBA" id="ARBA00048793"/>
    </source>
</evidence>
<dbReference type="InterPro" id="IPR013752">
    <property type="entry name" value="KPA_reductase"/>
</dbReference>
<evidence type="ECO:0000256" key="6">
    <source>
        <dbReference type="ARBA" id="ARBA00022857"/>
    </source>
</evidence>
<protein>
    <recommendedName>
        <fullName evidence="4 10">2-dehydropantoate 2-reductase</fullName>
        <ecNumber evidence="3 10">1.1.1.169</ecNumber>
    </recommendedName>
    <alternativeName>
        <fullName evidence="8 10">Ketopantoate reductase</fullName>
    </alternativeName>
</protein>
<dbReference type="UniPathway" id="UPA00028">
    <property type="reaction ID" value="UER00004"/>
</dbReference>
<dbReference type="InParanoid" id="A0A1M7EY12"/>
<dbReference type="SUPFAM" id="SSF51735">
    <property type="entry name" value="NAD(P)-binding Rossmann-fold domains"/>
    <property type="match status" value="1"/>
</dbReference>
<dbReference type="GO" id="GO:0005737">
    <property type="term" value="C:cytoplasm"/>
    <property type="evidence" value="ECO:0007669"/>
    <property type="project" value="TreeGrafter"/>
</dbReference>